<gene>
    <name evidence="1" type="ORF">GWA01_08270</name>
</gene>
<name>A0A511B5J2_9PROT</name>
<evidence type="ECO:0000313" key="2">
    <source>
        <dbReference type="Proteomes" id="UP000321230"/>
    </source>
</evidence>
<organism evidence="1 2">
    <name type="scientific">Gluconobacter wancherniae NBRC 103581</name>
    <dbReference type="NCBI Taxonomy" id="656744"/>
    <lineage>
        <taxon>Bacteria</taxon>
        <taxon>Pseudomonadati</taxon>
        <taxon>Pseudomonadota</taxon>
        <taxon>Alphaproteobacteria</taxon>
        <taxon>Acetobacterales</taxon>
        <taxon>Acetobacteraceae</taxon>
        <taxon>Gluconobacter</taxon>
    </lineage>
</organism>
<sequence length="85" mass="9629">MYYRLARVTSSVRSSGLPMVRGYEFIEVTGDDVKLERAKAFINEGLSAGHFQAQIARTFAFEEVVEAYRYLEANSQFGKIVLTLD</sequence>
<dbReference type="AlphaFoldDB" id="A0A511B5J2"/>
<dbReference type="EMBL" id="BJUZ01000001">
    <property type="protein sequence ID" value="GEK93057.1"/>
    <property type="molecule type" value="Genomic_DNA"/>
</dbReference>
<reference evidence="1 2" key="1">
    <citation type="submission" date="2019-07" db="EMBL/GenBank/DDBJ databases">
        <title>Whole genome shotgun sequence of Gluconobacter wancherniae NBRC 103581.</title>
        <authorList>
            <person name="Hosoyama A."/>
            <person name="Uohara A."/>
            <person name="Ohji S."/>
            <person name="Ichikawa N."/>
        </authorList>
    </citation>
    <scope>NUCLEOTIDE SEQUENCE [LARGE SCALE GENOMIC DNA]</scope>
    <source>
        <strain evidence="1 2">NBRC 103581</strain>
    </source>
</reference>
<accession>A0A511B5J2</accession>
<evidence type="ECO:0008006" key="3">
    <source>
        <dbReference type="Google" id="ProtNLM"/>
    </source>
</evidence>
<keyword evidence="2" id="KW-1185">Reference proteome</keyword>
<dbReference type="Proteomes" id="UP000321230">
    <property type="component" value="Unassembled WGS sequence"/>
</dbReference>
<dbReference type="RefSeq" id="WP_228118332.1">
    <property type="nucleotide sequence ID" value="NZ_BJUZ01000001.1"/>
</dbReference>
<evidence type="ECO:0000313" key="1">
    <source>
        <dbReference type="EMBL" id="GEK93057.1"/>
    </source>
</evidence>
<dbReference type="Pfam" id="PF13602">
    <property type="entry name" value="ADH_zinc_N_2"/>
    <property type="match status" value="1"/>
</dbReference>
<comment type="caution">
    <text evidence="1">The sequence shown here is derived from an EMBL/GenBank/DDBJ whole genome shotgun (WGS) entry which is preliminary data.</text>
</comment>
<dbReference type="Gene3D" id="3.90.180.10">
    <property type="entry name" value="Medium-chain alcohol dehydrogenases, catalytic domain"/>
    <property type="match status" value="1"/>
</dbReference>
<protein>
    <recommendedName>
        <fullName evidence="3">Alcohol dehydrogenase-like C-terminal domain-containing protein</fullName>
    </recommendedName>
</protein>
<proteinExistence type="predicted"/>